<keyword evidence="8" id="KW-1185">Reference proteome</keyword>
<dbReference type="Pfam" id="PF03480">
    <property type="entry name" value="DctP"/>
    <property type="match status" value="1"/>
</dbReference>
<comment type="subcellular location">
    <subcellularLocation>
        <location evidence="1">Periplasm</location>
    </subcellularLocation>
</comment>
<dbReference type="KEGG" id="ceh:CEW89_04625"/>
<proteinExistence type="predicted"/>
<protein>
    <submittedName>
        <fullName evidence="7">C4-dicarboxylate ABC transporter substrate-binding protein</fullName>
    </submittedName>
</protein>
<sequence length="347" mass="36800">MKTTLKNSLGKTLGALAVTAAMATPALAGGTKLDIQSAWPLTMPASGANAAYLGEKLNEASGGALDVSVYGAGKLVPSLQIFDAVQQGSLDAGITSPLYVAGRFPAVQLFGGIPFGPDVLTHTGWLYEGGGAEIWAEIYAKQGVKTIPCGLMDSEAGGWYNFEINSLDDLKGKKIRFAGLAGEAMAKVGASIVLLPGGEIYPGMEKGIIDGTELSMPAIDITLGLQDVGKYYYLPGWHQPAAMNELIVNMAKWDSLDESQQTLIEETCKAVNLTSVISTLTANGDAITTFEEAGVEIKSFPPEVLEGLHTAFDEVIAEQIAADEDFKRVWDSLEAYRAKTAAWSERR</sequence>
<evidence type="ECO:0000256" key="3">
    <source>
        <dbReference type="ARBA" id="ARBA00022764"/>
    </source>
</evidence>
<keyword evidence="3" id="KW-0574">Periplasm</keyword>
<dbReference type="OrthoDB" id="9780733at2"/>
<dbReference type="PANTHER" id="PTHR33376:SF5">
    <property type="entry name" value="EXTRACYTOPLASMIC SOLUTE RECEPTOR PROTEIN"/>
    <property type="match status" value="1"/>
</dbReference>
<evidence type="ECO:0000313" key="8">
    <source>
        <dbReference type="Proteomes" id="UP000217935"/>
    </source>
</evidence>
<feature type="binding site" evidence="4">
    <location>
        <position position="176"/>
    </location>
    <ligand>
        <name>substrate</name>
    </ligand>
</feature>
<evidence type="ECO:0000256" key="5">
    <source>
        <dbReference type="PIRSR" id="PIRSR039026-2"/>
    </source>
</evidence>
<dbReference type="InterPro" id="IPR038404">
    <property type="entry name" value="TRAP_DctP_sf"/>
</dbReference>
<dbReference type="Gene3D" id="3.40.190.170">
    <property type="entry name" value="Bacterial extracellular solute-binding protein, family 7"/>
    <property type="match status" value="1"/>
</dbReference>
<feature type="chain" id="PRO_5013149379" evidence="6">
    <location>
        <begin position="29"/>
        <end position="347"/>
    </location>
</feature>
<dbReference type="GO" id="GO:0055085">
    <property type="term" value="P:transmembrane transport"/>
    <property type="evidence" value="ECO:0007669"/>
    <property type="project" value="InterPro"/>
</dbReference>
<dbReference type="NCBIfam" id="NF037995">
    <property type="entry name" value="TRAP_S1"/>
    <property type="match status" value="1"/>
</dbReference>
<evidence type="ECO:0000256" key="6">
    <source>
        <dbReference type="SAM" id="SignalP"/>
    </source>
</evidence>
<dbReference type="GO" id="GO:0046872">
    <property type="term" value="F:metal ion binding"/>
    <property type="evidence" value="ECO:0007669"/>
    <property type="project" value="UniProtKB-KW"/>
</dbReference>
<feature type="binding site" evidence="5">
    <location>
        <position position="239"/>
    </location>
    <ligand>
        <name>substrate</name>
    </ligand>
</feature>
<dbReference type="Proteomes" id="UP000217935">
    <property type="component" value="Chromosome"/>
</dbReference>
<evidence type="ECO:0000256" key="4">
    <source>
        <dbReference type="PIRSR" id="PIRSR039026-1"/>
    </source>
</evidence>
<dbReference type="CDD" id="cd13604">
    <property type="entry name" value="PBP2_TRAP_ketoacid_lactate_like"/>
    <property type="match status" value="1"/>
</dbReference>
<dbReference type="GO" id="GO:0042597">
    <property type="term" value="C:periplasmic space"/>
    <property type="evidence" value="ECO:0007669"/>
    <property type="project" value="UniProtKB-SubCell"/>
</dbReference>
<keyword evidence="5" id="KW-0479">Metal-binding</keyword>
<reference evidence="7 8" key="1">
    <citation type="submission" date="2017-06" db="EMBL/GenBank/DDBJ databases">
        <title>Celeribacter sp. TSPH2 complete genome sequence.</title>
        <authorList>
            <person name="Woo J.-H."/>
            <person name="Kim H.-S."/>
        </authorList>
    </citation>
    <scope>NUCLEOTIDE SEQUENCE [LARGE SCALE GENOMIC DNA]</scope>
    <source>
        <strain evidence="7 8">TSPH2</strain>
    </source>
</reference>
<name>A0A291G9P9_9RHOB</name>
<dbReference type="PANTHER" id="PTHR33376">
    <property type="match status" value="1"/>
</dbReference>
<dbReference type="InterPro" id="IPR018389">
    <property type="entry name" value="DctP_fam"/>
</dbReference>
<feature type="binding site" evidence="4">
    <location>
        <position position="155"/>
    </location>
    <ligand>
        <name>substrate</name>
    </ligand>
</feature>
<evidence type="ECO:0000256" key="2">
    <source>
        <dbReference type="ARBA" id="ARBA00022729"/>
    </source>
</evidence>
<dbReference type="EMBL" id="CP022196">
    <property type="protein sequence ID" value="ATG46911.1"/>
    <property type="molecule type" value="Genomic_DNA"/>
</dbReference>
<evidence type="ECO:0000313" key="7">
    <source>
        <dbReference type="EMBL" id="ATG46911.1"/>
    </source>
</evidence>
<accession>A0A291G9P9</accession>
<evidence type="ECO:0000256" key="1">
    <source>
        <dbReference type="ARBA" id="ARBA00004418"/>
    </source>
</evidence>
<keyword evidence="2 6" id="KW-0732">Signal</keyword>
<gene>
    <name evidence="7" type="ORF">CEW89_04625</name>
</gene>
<dbReference type="STRING" id="1758178.GCA_001550095_02765"/>
<feature type="binding site" evidence="5">
    <location>
        <position position="213"/>
    </location>
    <ligand>
        <name>substrate</name>
    </ligand>
</feature>
<organism evidence="7 8">
    <name type="scientific">Celeribacter ethanolicus</name>
    <dbReference type="NCBI Taxonomy" id="1758178"/>
    <lineage>
        <taxon>Bacteria</taxon>
        <taxon>Pseudomonadati</taxon>
        <taxon>Pseudomonadota</taxon>
        <taxon>Alphaproteobacteria</taxon>
        <taxon>Rhodobacterales</taxon>
        <taxon>Roseobacteraceae</taxon>
        <taxon>Celeribacter</taxon>
    </lineage>
</organism>
<dbReference type="AlphaFoldDB" id="A0A291G9P9"/>
<feature type="binding site" evidence="5">
    <location>
        <position position="214"/>
    </location>
    <ligand>
        <name>Na(+)</name>
        <dbReference type="ChEBI" id="CHEBI:29101"/>
    </ligand>
</feature>
<dbReference type="PIRSF" id="PIRSF039026">
    <property type="entry name" value="SiaP"/>
    <property type="match status" value="1"/>
</dbReference>
<dbReference type="GO" id="GO:0031317">
    <property type="term" value="C:tripartite ATP-independent periplasmic transporter complex"/>
    <property type="evidence" value="ECO:0007669"/>
    <property type="project" value="InterPro"/>
</dbReference>
<feature type="signal peptide" evidence="6">
    <location>
        <begin position="1"/>
        <end position="28"/>
    </location>
</feature>
<dbReference type="InterPro" id="IPR026289">
    <property type="entry name" value="SBP_TakP-like"/>
</dbReference>
<dbReference type="Gene3D" id="3.40.190.10">
    <property type="entry name" value="Periplasmic binding protein-like II"/>
    <property type="match status" value="1"/>
</dbReference>